<dbReference type="Proteomes" id="UP000828390">
    <property type="component" value="Unassembled WGS sequence"/>
</dbReference>
<reference evidence="2" key="2">
    <citation type="submission" date="2020-11" db="EMBL/GenBank/DDBJ databases">
        <authorList>
            <person name="McCartney M.A."/>
            <person name="Auch B."/>
            <person name="Kono T."/>
            <person name="Mallez S."/>
            <person name="Becker A."/>
            <person name="Gohl D.M."/>
            <person name="Silverstein K.A.T."/>
            <person name="Koren S."/>
            <person name="Bechman K.B."/>
            <person name="Herman A."/>
            <person name="Abrahante J.E."/>
            <person name="Garbe J."/>
        </authorList>
    </citation>
    <scope>NUCLEOTIDE SEQUENCE</scope>
    <source>
        <strain evidence="2">Duluth1</strain>
        <tissue evidence="2">Whole animal</tissue>
    </source>
</reference>
<gene>
    <name evidence="2" type="ORF">DPMN_032391</name>
</gene>
<evidence type="ECO:0000256" key="1">
    <source>
        <dbReference type="SAM" id="MobiDB-lite"/>
    </source>
</evidence>
<accession>A0A9D4M4L6</accession>
<evidence type="ECO:0000313" key="3">
    <source>
        <dbReference type="Proteomes" id="UP000828390"/>
    </source>
</evidence>
<comment type="caution">
    <text evidence="2">The sequence shown here is derived from an EMBL/GenBank/DDBJ whole genome shotgun (WGS) entry which is preliminary data.</text>
</comment>
<dbReference type="AlphaFoldDB" id="A0A9D4M4L6"/>
<feature type="region of interest" description="Disordered" evidence="1">
    <location>
        <begin position="1"/>
        <end position="24"/>
    </location>
</feature>
<dbReference type="EMBL" id="JAIWYP010000002">
    <property type="protein sequence ID" value="KAH3869229.1"/>
    <property type="molecule type" value="Genomic_DNA"/>
</dbReference>
<proteinExistence type="predicted"/>
<protein>
    <submittedName>
        <fullName evidence="2">Uncharacterized protein</fullName>
    </submittedName>
</protein>
<keyword evidence="3" id="KW-1185">Reference proteome</keyword>
<feature type="compositionally biased region" description="Basic and acidic residues" evidence="1">
    <location>
        <begin position="1"/>
        <end position="11"/>
    </location>
</feature>
<reference evidence="2" key="1">
    <citation type="journal article" date="2019" name="bioRxiv">
        <title>The Genome of the Zebra Mussel, Dreissena polymorpha: A Resource for Invasive Species Research.</title>
        <authorList>
            <person name="McCartney M.A."/>
            <person name="Auch B."/>
            <person name="Kono T."/>
            <person name="Mallez S."/>
            <person name="Zhang Y."/>
            <person name="Obille A."/>
            <person name="Becker A."/>
            <person name="Abrahante J.E."/>
            <person name="Garbe J."/>
            <person name="Badalamenti J.P."/>
            <person name="Herman A."/>
            <person name="Mangelson H."/>
            <person name="Liachko I."/>
            <person name="Sullivan S."/>
            <person name="Sone E.D."/>
            <person name="Koren S."/>
            <person name="Silverstein K.A.T."/>
            <person name="Beckman K.B."/>
            <person name="Gohl D.M."/>
        </authorList>
    </citation>
    <scope>NUCLEOTIDE SEQUENCE</scope>
    <source>
        <strain evidence="2">Duluth1</strain>
        <tissue evidence="2">Whole animal</tissue>
    </source>
</reference>
<name>A0A9D4M4L6_DREPO</name>
<evidence type="ECO:0000313" key="2">
    <source>
        <dbReference type="EMBL" id="KAH3869229.1"/>
    </source>
</evidence>
<organism evidence="2 3">
    <name type="scientific">Dreissena polymorpha</name>
    <name type="common">Zebra mussel</name>
    <name type="synonym">Mytilus polymorpha</name>
    <dbReference type="NCBI Taxonomy" id="45954"/>
    <lineage>
        <taxon>Eukaryota</taxon>
        <taxon>Metazoa</taxon>
        <taxon>Spiralia</taxon>
        <taxon>Lophotrochozoa</taxon>
        <taxon>Mollusca</taxon>
        <taxon>Bivalvia</taxon>
        <taxon>Autobranchia</taxon>
        <taxon>Heteroconchia</taxon>
        <taxon>Euheterodonta</taxon>
        <taxon>Imparidentia</taxon>
        <taxon>Neoheterodontei</taxon>
        <taxon>Myida</taxon>
        <taxon>Dreissenoidea</taxon>
        <taxon>Dreissenidae</taxon>
        <taxon>Dreissena</taxon>
    </lineage>
</organism>
<sequence>MAKPATGDKAKPSAGHVDPAGVNVADRRNSASGCYINATDRRCRASDYGVTSENHRKCATEYGVAAGDRRGGGASGYRQRTILLPGLTYDNYTQVGYRRSL</sequence>